<protein>
    <submittedName>
        <fullName evidence="2">Uncharacterized protein</fullName>
    </submittedName>
</protein>
<evidence type="ECO:0000256" key="1">
    <source>
        <dbReference type="SAM" id="MobiDB-lite"/>
    </source>
</evidence>
<keyword evidence="3" id="KW-1185">Reference proteome</keyword>
<feature type="region of interest" description="Disordered" evidence="1">
    <location>
        <begin position="1"/>
        <end position="96"/>
    </location>
</feature>
<organism evidence="2 3">
    <name type="scientific">Stephania yunnanensis</name>
    <dbReference type="NCBI Taxonomy" id="152371"/>
    <lineage>
        <taxon>Eukaryota</taxon>
        <taxon>Viridiplantae</taxon>
        <taxon>Streptophyta</taxon>
        <taxon>Embryophyta</taxon>
        <taxon>Tracheophyta</taxon>
        <taxon>Spermatophyta</taxon>
        <taxon>Magnoliopsida</taxon>
        <taxon>Ranunculales</taxon>
        <taxon>Menispermaceae</taxon>
        <taxon>Menispermoideae</taxon>
        <taxon>Cissampelideae</taxon>
        <taxon>Stephania</taxon>
    </lineage>
</organism>
<proteinExistence type="predicted"/>
<feature type="compositionally biased region" description="Basic and acidic residues" evidence="1">
    <location>
        <begin position="75"/>
        <end position="96"/>
    </location>
</feature>
<dbReference type="EMBL" id="JBBNAF010000011">
    <property type="protein sequence ID" value="KAK9098071.1"/>
    <property type="molecule type" value="Genomic_DNA"/>
</dbReference>
<comment type="caution">
    <text evidence="2">The sequence shown here is derived from an EMBL/GenBank/DDBJ whole genome shotgun (WGS) entry which is preliminary data.</text>
</comment>
<name>A0AAP0HVH4_9MAGN</name>
<dbReference type="AlphaFoldDB" id="A0AAP0HVH4"/>
<sequence>MIAQRRPRCSAKVDAPPNQSDPKKSAPKSATKSSQDLRGNHFDVLVSLEGDQFSNKERELKRSKNPLMVFSSQGYREENRKSNKGKPKEGETLSMM</sequence>
<gene>
    <name evidence="2" type="ORF">Syun_025116</name>
</gene>
<evidence type="ECO:0000313" key="3">
    <source>
        <dbReference type="Proteomes" id="UP001420932"/>
    </source>
</evidence>
<reference evidence="2 3" key="1">
    <citation type="submission" date="2024-01" db="EMBL/GenBank/DDBJ databases">
        <title>Genome assemblies of Stephania.</title>
        <authorList>
            <person name="Yang L."/>
        </authorList>
    </citation>
    <scope>NUCLEOTIDE SEQUENCE [LARGE SCALE GENOMIC DNA]</scope>
    <source>
        <strain evidence="2">YNDBR</strain>
        <tissue evidence="2">Leaf</tissue>
    </source>
</reference>
<evidence type="ECO:0000313" key="2">
    <source>
        <dbReference type="EMBL" id="KAK9098071.1"/>
    </source>
</evidence>
<dbReference type="Proteomes" id="UP001420932">
    <property type="component" value="Unassembled WGS sequence"/>
</dbReference>
<accession>A0AAP0HVH4</accession>